<evidence type="ECO:0000256" key="7">
    <source>
        <dbReference type="SAM" id="Phobius"/>
    </source>
</evidence>
<dbReference type="InterPro" id="IPR010209">
    <property type="entry name" value="Ion_transpt_RnfG/RsxG"/>
</dbReference>
<comment type="function">
    <text evidence="6">Part of a membrane-bound complex that couples electron transfer with translocation of ions across the membrane.</text>
</comment>
<accession>A0ABV7J917</accession>
<dbReference type="EMBL" id="JBHRTS010000001">
    <property type="protein sequence ID" value="MFC3193151.1"/>
    <property type="molecule type" value="Genomic_DNA"/>
</dbReference>
<dbReference type="HAMAP" id="MF_00479">
    <property type="entry name" value="RsxG_RnfG"/>
    <property type="match status" value="1"/>
</dbReference>
<keyword evidence="6" id="KW-1003">Cell membrane</keyword>
<dbReference type="InterPro" id="IPR007329">
    <property type="entry name" value="FMN-bd"/>
</dbReference>
<dbReference type="SMART" id="SM00900">
    <property type="entry name" value="FMN_bind"/>
    <property type="match status" value="1"/>
</dbReference>
<evidence type="ECO:0000256" key="1">
    <source>
        <dbReference type="ARBA" id="ARBA00022448"/>
    </source>
</evidence>
<sequence>MPLTDSKKTAPWLLPVILAGMTLLTSGLLMIGNELTAPQIAAQQQAKKLASLQRLIPAEWHDNDLLTDAVAINEPDLLGHRQAKLMYIGTIAGKVTARAIPVVARNGYSGDIELLVGVRADGQITAVEIISHKETPGLGDLIERRKSDWLEQFPETSLDDPLPQQWAVKKDQGAFDQITAATITPRAVVAAIKRVLLYHQHIATEPIPTGAQNNE</sequence>
<dbReference type="Pfam" id="PF04205">
    <property type="entry name" value="FMN_bind"/>
    <property type="match status" value="1"/>
</dbReference>
<dbReference type="Proteomes" id="UP001595533">
    <property type="component" value="Unassembled WGS sequence"/>
</dbReference>
<comment type="caution">
    <text evidence="9">The sequence shown here is derived from an EMBL/GenBank/DDBJ whole genome shotgun (WGS) entry which is preliminary data.</text>
</comment>
<keyword evidence="10" id="KW-1185">Reference proteome</keyword>
<gene>
    <name evidence="9" type="primary">rsxG</name>
    <name evidence="6" type="synonym">rnfG</name>
    <name evidence="9" type="ORF">ACFODZ_02740</name>
</gene>
<keyword evidence="3 6" id="KW-0285">Flavoprotein</keyword>
<dbReference type="PANTHER" id="PTHR36118:SF1">
    <property type="entry name" value="ION-TRANSLOCATING OXIDOREDUCTASE COMPLEX SUBUNIT G"/>
    <property type="match status" value="1"/>
</dbReference>
<protein>
    <recommendedName>
        <fullName evidence="6">Ion-translocating oxidoreductase complex subunit G</fullName>
        <ecNumber evidence="6">7.-.-.-</ecNumber>
    </recommendedName>
    <alternativeName>
        <fullName evidence="6">Rnf electron transport complex subunit G</fullName>
    </alternativeName>
</protein>
<keyword evidence="6" id="KW-1278">Translocase</keyword>
<dbReference type="NCBIfam" id="TIGR01947">
    <property type="entry name" value="rnfG"/>
    <property type="match status" value="1"/>
</dbReference>
<keyword evidence="6 7" id="KW-0472">Membrane</keyword>
<keyword evidence="4 6" id="KW-0288">FMN</keyword>
<name>A0ABV7J917_9GAMM</name>
<reference evidence="10" key="1">
    <citation type="journal article" date="2019" name="Int. J. Syst. Evol. Microbiol.">
        <title>The Global Catalogue of Microorganisms (GCM) 10K type strain sequencing project: providing services to taxonomists for standard genome sequencing and annotation.</title>
        <authorList>
            <consortium name="The Broad Institute Genomics Platform"/>
            <consortium name="The Broad Institute Genome Sequencing Center for Infectious Disease"/>
            <person name="Wu L."/>
            <person name="Ma J."/>
        </authorList>
    </citation>
    <scope>NUCLEOTIDE SEQUENCE [LARGE SCALE GENOMIC DNA]</scope>
    <source>
        <strain evidence="10">KCTC 42953</strain>
    </source>
</reference>
<keyword evidence="6 7" id="KW-1133">Transmembrane helix</keyword>
<dbReference type="EC" id="7.-.-.-" evidence="6"/>
<keyword evidence="2 6" id="KW-0597">Phosphoprotein</keyword>
<comment type="subunit">
    <text evidence="6">The complex is composed of six subunits: RnfA, RnfB, RnfC, RnfD, RnfE and RnfG.</text>
</comment>
<feature type="modified residue" description="FMN phosphoryl threonine" evidence="6">
    <location>
        <position position="182"/>
    </location>
</feature>
<keyword evidence="6 7" id="KW-0812">Transmembrane</keyword>
<dbReference type="PIRSF" id="PIRSF006091">
    <property type="entry name" value="E_trnsport_RnfG"/>
    <property type="match status" value="1"/>
</dbReference>
<comment type="similarity">
    <text evidence="6">Belongs to the RnfG family.</text>
</comment>
<keyword evidence="6" id="KW-0997">Cell inner membrane</keyword>
<evidence type="ECO:0000256" key="4">
    <source>
        <dbReference type="ARBA" id="ARBA00022643"/>
    </source>
</evidence>
<feature type="domain" description="FMN-binding" evidence="8">
    <location>
        <begin position="107"/>
        <end position="199"/>
    </location>
</feature>
<proteinExistence type="inferred from homology"/>
<dbReference type="RefSeq" id="WP_157892646.1">
    <property type="nucleotide sequence ID" value="NZ_JBHRTS010000001.1"/>
</dbReference>
<feature type="transmembrane region" description="Helical" evidence="7">
    <location>
        <begin position="12"/>
        <end position="31"/>
    </location>
</feature>
<keyword evidence="5 6" id="KW-0249">Electron transport</keyword>
<keyword evidence="1 6" id="KW-0813">Transport</keyword>
<dbReference type="PANTHER" id="PTHR36118">
    <property type="entry name" value="ION-TRANSLOCATING OXIDOREDUCTASE COMPLEX SUBUNIT G"/>
    <property type="match status" value="1"/>
</dbReference>
<evidence type="ECO:0000256" key="2">
    <source>
        <dbReference type="ARBA" id="ARBA00022553"/>
    </source>
</evidence>
<organism evidence="9 10">
    <name type="scientific">Marinicella sediminis</name>
    <dbReference type="NCBI Taxonomy" id="1792834"/>
    <lineage>
        <taxon>Bacteria</taxon>
        <taxon>Pseudomonadati</taxon>
        <taxon>Pseudomonadota</taxon>
        <taxon>Gammaproteobacteria</taxon>
        <taxon>Lysobacterales</taxon>
        <taxon>Marinicellaceae</taxon>
        <taxon>Marinicella</taxon>
    </lineage>
</organism>
<comment type="subcellular location">
    <subcellularLocation>
        <location evidence="6">Cell inner membrane</location>
        <topology evidence="6">Single-pass membrane protein</topology>
    </subcellularLocation>
</comment>
<dbReference type="NCBIfam" id="NF002519">
    <property type="entry name" value="PRK01908.1"/>
    <property type="match status" value="1"/>
</dbReference>
<evidence type="ECO:0000259" key="8">
    <source>
        <dbReference type="SMART" id="SM00900"/>
    </source>
</evidence>
<evidence type="ECO:0000256" key="5">
    <source>
        <dbReference type="ARBA" id="ARBA00022982"/>
    </source>
</evidence>
<evidence type="ECO:0000256" key="3">
    <source>
        <dbReference type="ARBA" id="ARBA00022630"/>
    </source>
</evidence>
<evidence type="ECO:0000313" key="10">
    <source>
        <dbReference type="Proteomes" id="UP001595533"/>
    </source>
</evidence>
<evidence type="ECO:0000313" key="9">
    <source>
        <dbReference type="EMBL" id="MFC3193151.1"/>
    </source>
</evidence>
<evidence type="ECO:0000256" key="6">
    <source>
        <dbReference type="HAMAP-Rule" id="MF_00479"/>
    </source>
</evidence>
<comment type="cofactor">
    <cofactor evidence="6">
        <name>FMN</name>
        <dbReference type="ChEBI" id="CHEBI:58210"/>
    </cofactor>
</comment>